<comment type="caution">
    <text evidence="2">The sequence shown here is derived from an EMBL/GenBank/DDBJ whole genome shotgun (WGS) entry which is preliminary data.</text>
</comment>
<sequence>MPDSQDFDVPAAVLGRSGVPVSALSFGAAGIGNLYTEVTDEQAHEAVTAAWTSGIRYFDTAPHYGLGLSERRLGAALRALPRARYTVSTKVGRLLEPVDTGGDDLADGFAVPATHRRVWDFSADGVRRSLDASLERLGLDHVDVVYLHDPDDHGEQALREAFPALAELRSQGVVRAIGVGMNQTRMPERFVRETDVDVVLCAGRYTLLDQDALTGLLPAARARGVSVVVGGAFNSGLLADPRPGATYDYTVAPSALLDRALRLREIAGRHGTTLRAAALAFPAAHPAVASVLAGARTAAEVRDCAEQFATDVPPDFWRELRAEGLLPADAPLPAQEPS</sequence>
<accession>A0A7J5D2N6</accession>
<evidence type="ECO:0000259" key="1">
    <source>
        <dbReference type="Pfam" id="PF00248"/>
    </source>
</evidence>
<dbReference type="InterPro" id="IPR036812">
    <property type="entry name" value="NAD(P)_OxRdtase_dom_sf"/>
</dbReference>
<dbReference type="SUPFAM" id="SSF51430">
    <property type="entry name" value="NAD(P)-linked oxidoreductase"/>
    <property type="match status" value="1"/>
</dbReference>
<reference evidence="2 3" key="1">
    <citation type="submission" date="2019-09" db="EMBL/GenBank/DDBJ databases">
        <title>Isolation and identification of active actinomycetes.</title>
        <authorList>
            <person name="Yu Z."/>
            <person name="Han C."/>
            <person name="Yu B."/>
        </authorList>
    </citation>
    <scope>NUCLEOTIDE SEQUENCE [LARGE SCALE GENOMIC DNA]</scope>
    <source>
        <strain evidence="2 3">NEAU-H2</strain>
    </source>
</reference>
<dbReference type="EMBL" id="WBKG01000059">
    <property type="protein sequence ID" value="KAB1977673.1"/>
    <property type="molecule type" value="Genomic_DNA"/>
</dbReference>
<dbReference type="RefSeq" id="WP_151474584.1">
    <property type="nucleotide sequence ID" value="NZ_WBKG01000059.1"/>
</dbReference>
<dbReference type="InterPro" id="IPR023210">
    <property type="entry name" value="NADP_OxRdtase_dom"/>
</dbReference>
<dbReference type="GO" id="GO:0016491">
    <property type="term" value="F:oxidoreductase activity"/>
    <property type="evidence" value="ECO:0007669"/>
    <property type="project" value="InterPro"/>
</dbReference>
<name>A0A7J5D2N6_9ACTN</name>
<dbReference type="CDD" id="cd19152">
    <property type="entry name" value="AKR_AKR15A"/>
    <property type="match status" value="1"/>
</dbReference>
<keyword evidence="3" id="KW-1185">Reference proteome</keyword>
<dbReference type="PANTHER" id="PTHR42686">
    <property type="entry name" value="GH17980P-RELATED"/>
    <property type="match status" value="1"/>
</dbReference>
<dbReference type="PANTHER" id="PTHR42686:SF1">
    <property type="entry name" value="GH17980P-RELATED"/>
    <property type="match status" value="1"/>
</dbReference>
<dbReference type="GO" id="GO:0005829">
    <property type="term" value="C:cytosol"/>
    <property type="evidence" value="ECO:0007669"/>
    <property type="project" value="TreeGrafter"/>
</dbReference>
<proteinExistence type="predicted"/>
<organism evidence="2 3">
    <name type="scientific">Streptomyces triticiradicis</name>
    <dbReference type="NCBI Taxonomy" id="2651189"/>
    <lineage>
        <taxon>Bacteria</taxon>
        <taxon>Bacillati</taxon>
        <taxon>Actinomycetota</taxon>
        <taxon>Actinomycetes</taxon>
        <taxon>Kitasatosporales</taxon>
        <taxon>Streptomycetaceae</taxon>
        <taxon>Streptomyces</taxon>
    </lineage>
</organism>
<dbReference type="Pfam" id="PF00248">
    <property type="entry name" value="Aldo_ket_red"/>
    <property type="match status" value="1"/>
</dbReference>
<feature type="domain" description="NADP-dependent oxidoreductase" evidence="1">
    <location>
        <begin position="24"/>
        <end position="321"/>
    </location>
</feature>
<evidence type="ECO:0000313" key="3">
    <source>
        <dbReference type="Proteomes" id="UP000442990"/>
    </source>
</evidence>
<dbReference type="Gene3D" id="3.20.20.100">
    <property type="entry name" value="NADP-dependent oxidoreductase domain"/>
    <property type="match status" value="1"/>
</dbReference>
<gene>
    <name evidence="2" type="ORF">F8144_41440</name>
</gene>
<dbReference type="AlphaFoldDB" id="A0A7J5D2N6"/>
<protein>
    <submittedName>
        <fullName evidence="2">Aldo/keto reductase</fullName>
    </submittedName>
</protein>
<evidence type="ECO:0000313" key="2">
    <source>
        <dbReference type="EMBL" id="KAB1977673.1"/>
    </source>
</evidence>
<dbReference type="InterPro" id="IPR020471">
    <property type="entry name" value="AKR"/>
</dbReference>
<dbReference type="Proteomes" id="UP000442990">
    <property type="component" value="Unassembled WGS sequence"/>
</dbReference>